<reference evidence="8" key="2">
    <citation type="submission" date="2020-09" db="EMBL/GenBank/DDBJ databases">
        <authorList>
            <person name="Sun Q."/>
            <person name="Ohkuma M."/>
        </authorList>
    </citation>
    <scope>NUCLEOTIDE SEQUENCE</scope>
    <source>
        <strain evidence="8">JCM 3091</strain>
    </source>
</reference>
<feature type="transmembrane region" description="Helical" evidence="6">
    <location>
        <begin position="259"/>
        <end position="280"/>
    </location>
</feature>
<evidence type="ECO:0000256" key="1">
    <source>
        <dbReference type="ARBA" id="ARBA00004651"/>
    </source>
</evidence>
<protein>
    <submittedName>
        <fullName evidence="8">Type II secretion system protein</fullName>
    </submittedName>
</protein>
<proteinExistence type="predicted"/>
<comment type="caution">
    <text evidence="8">The sequence shown here is derived from an EMBL/GenBank/DDBJ whole genome shotgun (WGS) entry which is preliminary data.</text>
</comment>
<name>A0A8J3BPE8_9ACTN</name>
<accession>A0A8J3BPE8</accession>
<comment type="subcellular location">
    <subcellularLocation>
        <location evidence="1">Cell membrane</location>
        <topology evidence="1">Multi-pass membrane protein</topology>
    </subcellularLocation>
</comment>
<organism evidence="8 9">
    <name type="scientific">Pilimelia terevasa</name>
    <dbReference type="NCBI Taxonomy" id="53372"/>
    <lineage>
        <taxon>Bacteria</taxon>
        <taxon>Bacillati</taxon>
        <taxon>Actinomycetota</taxon>
        <taxon>Actinomycetes</taxon>
        <taxon>Micromonosporales</taxon>
        <taxon>Micromonosporaceae</taxon>
        <taxon>Pilimelia</taxon>
    </lineage>
</organism>
<evidence type="ECO:0000256" key="4">
    <source>
        <dbReference type="ARBA" id="ARBA00022989"/>
    </source>
</evidence>
<dbReference type="AlphaFoldDB" id="A0A8J3BPE8"/>
<keyword evidence="5 6" id="KW-0472">Membrane</keyword>
<reference evidence="8" key="1">
    <citation type="journal article" date="2014" name="Int. J. Syst. Evol. Microbiol.">
        <title>Complete genome sequence of Corynebacterium casei LMG S-19264T (=DSM 44701T), isolated from a smear-ripened cheese.</title>
        <authorList>
            <consortium name="US DOE Joint Genome Institute (JGI-PGF)"/>
            <person name="Walter F."/>
            <person name="Albersmeier A."/>
            <person name="Kalinowski J."/>
            <person name="Ruckert C."/>
        </authorList>
    </citation>
    <scope>NUCLEOTIDE SEQUENCE</scope>
    <source>
        <strain evidence="8">JCM 3091</strain>
    </source>
</reference>
<evidence type="ECO:0000259" key="7">
    <source>
        <dbReference type="Pfam" id="PF00482"/>
    </source>
</evidence>
<evidence type="ECO:0000313" key="9">
    <source>
        <dbReference type="Proteomes" id="UP000662200"/>
    </source>
</evidence>
<dbReference type="Proteomes" id="UP000662200">
    <property type="component" value="Unassembled WGS sequence"/>
</dbReference>
<dbReference type="InterPro" id="IPR018076">
    <property type="entry name" value="T2SS_GspF_dom"/>
</dbReference>
<evidence type="ECO:0000256" key="3">
    <source>
        <dbReference type="ARBA" id="ARBA00022692"/>
    </source>
</evidence>
<evidence type="ECO:0000313" key="8">
    <source>
        <dbReference type="EMBL" id="GGK36815.1"/>
    </source>
</evidence>
<dbReference type="EMBL" id="BMQC01000011">
    <property type="protein sequence ID" value="GGK36815.1"/>
    <property type="molecule type" value="Genomic_DNA"/>
</dbReference>
<feature type="domain" description="Type II secretion system protein GspF" evidence="7">
    <location>
        <begin position="150"/>
        <end position="278"/>
    </location>
</feature>
<dbReference type="Pfam" id="PF00482">
    <property type="entry name" value="T2SSF"/>
    <property type="match status" value="1"/>
</dbReference>
<dbReference type="PANTHER" id="PTHR35007:SF1">
    <property type="entry name" value="PILUS ASSEMBLY PROTEIN"/>
    <property type="match status" value="1"/>
</dbReference>
<feature type="transmembrane region" description="Helical" evidence="6">
    <location>
        <begin position="79"/>
        <end position="104"/>
    </location>
</feature>
<dbReference type="GO" id="GO:0005886">
    <property type="term" value="C:plasma membrane"/>
    <property type="evidence" value="ECO:0007669"/>
    <property type="project" value="UniProtKB-SubCell"/>
</dbReference>
<dbReference type="PANTHER" id="PTHR35007">
    <property type="entry name" value="INTEGRAL MEMBRANE PROTEIN-RELATED"/>
    <property type="match status" value="1"/>
</dbReference>
<gene>
    <name evidence="8" type="ORF">GCM10010124_31860</name>
</gene>
<evidence type="ECO:0000256" key="2">
    <source>
        <dbReference type="ARBA" id="ARBA00022475"/>
    </source>
</evidence>
<feature type="transmembrane region" description="Helical" evidence="6">
    <location>
        <begin position="6"/>
        <end position="26"/>
    </location>
</feature>
<keyword evidence="3 6" id="KW-0812">Transmembrane</keyword>
<evidence type="ECO:0000256" key="5">
    <source>
        <dbReference type="ARBA" id="ARBA00023136"/>
    </source>
</evidence>
<keyword evidence="4 6" id="KW-1133">Transmembrane helix</keyword>
<evidence type="ECO:0000256" key="6">
    <source>
        <dbReference type="SAM" id="Phobius"/>
    </source>
</evidence>
<keyword evidence="2" id="KW-1003">Cell membrane</keyword>
<feature type="transmembrane region" description="Helical" evidence="6">
    <location>
        <begin position="110"/>
        <end position="129"/>
    </location>
</feature>
<keyword evidence="9" id="KW-1185">Reference proteome</keyword>
<sequence>MSGWTLATAGLIAGAVFGLAVTVVIWQLRPGTPALGPALARLNPPQIYQSPLRRGWRWLTDKLVPAADIAVLGQTRAGFLAHMGLAALTGLIAAPTLALAASLADLDLPLVAPTAGGLGFTVGSMGLQYRGVQARAGRARAQYRRGVCVYLDQVALANAAGHGPVASLEQAAAVGVGPVFDCIREAIGGARLRLEPPWERLQQLGRDLDVPALGDLGDIMHASGTAGAHVYKTLRAKAASLRTQIRYDALSTAKASSTALDALGAALVLVLLAIAIYPFVAQLQLAT</sequence>